<dbReference type="PANTHER" id="PTHR22878:SF63">
    <property type="entry name" value="DYNEIN AXONEMAL HEAVY CHAIN 10"/>
    <property type="match status" value="1"/>
</dbReference>
<feature type="domain" description="Dynein heavy chain C-terminal" evidence="1">
    <location>
        <begin position="17"/>
        <end position="95"/>
    </location>
</feature>
<dbReference type="Proteomes" id="UP000784294">
    <property type="component" value="Unassembled WGS sequence"/>
</dbReference>
<dbReference type="InterPro" id="IPR041228">
    <property type="entry name" value="Dynein_C"/>
</dbReference>
<dbReference type="GO" id="GO:0051959">
    <property type="term" value="F:dynein light intermediate chain binding"/>
    <property type="evidence" value="ECO:0007669"/>
    <property type="project" value="InterPro"/>
</dbReference>
<proteinExistence type="predicted"/>
<dbReference type="GO" id="GO:0045505">
    <property type="term" value="F:dynein intermediate chain binding"/>
    <property type="evidence" value="ECO:0007669"/>
    <property type="project" value="InterPro"/>
</dbReference>
<dbReference type="Gene3D" id="3.10.490.20">
    <property type="match status" value="1"/>
</dbReference>
<evidence type="ECO:0000259" key="1">
    <source>
        <dbReference type="Pfam" id="PF18199"/>
    </source>
</evidence>
<dbReference type="InterPro" id="IPR026983">
    <property type="entry name" value="DHC"/>
</dbReference>
<organism evidence="2 3">
    <name type="scientific">Protopolystoma xenopodis</name>
    <dbReference type="NCBI Taxonomy" id="117903"/>
    <lineage>
        <taxon>Eukaryota</taxon>
        <taxon>Metazoa</taxon>
        <taxon>Spiralia</taxon>
        <taxon>Lophotrochozoa</taxon>
        <taxon>Platyhelminthes</taxon>
        <taxon>Monogenea</taxon>
        <taxon>Polyopisthocotylea</taxon>
        <taxon>Polystomatidea</taxon>
        <taxon>Polystomatidae</taxon>
        <taxon>Protopolystoma</taxon>
    </lineage>
</organism>
<dbReference type="PANTHER" id="PTHR22878">
    <property type="entry name" value="DYNEIN HEAVY CHAIN 6, AXONEMAL-LIKE-RELATED"/>
    <property type="match status" value="1"/>
</dbReference>
<accession>A0A3S5CNN2</accession>
<reference evidence="2" key="1">
    <citation type="submission" date="2018-11" db="EMBL/GenBank/DDBJ databases">
        <authorList>
            <consortium name="Pathogen Informatics"/>
        </authorList>
    </citation>
    <scope>NUCLEOTIDE SEQUENCE</scope>
</reference>
<gene>
    <name evidence="2" type="ORF">PXEA_LOCUS29177</name>
</gene>
<comment type="caution">
    <text evidence="2">The sequence shown here is derived from an EMBL/GenBank/DDBJ whole genome shotgun (WGS) entry which is preliminary data.</text>
</comment>
<evidence type="ECO:0000313" key="3">
    <source>
        <dbReference type="Proteomes" id="UP000784294"/>
    </source>
</evidence>
<dbReference type="InterPro" id="IPR043160">
    <property type="entry name" value="Dynein_C_barrel"/>
</dbReference>
<dbReference type="GO" id="GO:0030286">
    <property type="term" value="C:dynein complex"/>
    <property type="evidence" value="ECO:0007669"/>
    <property type="project" value="InterPro"/>
</dbReference>
<dbReference type="GO" id="GO:0007018">
    <property type="term" value="P:microtubule-based movement"/>
    <property type="evidence" value="ECO:0007669"/>
    <property type="project" value="InterPro"/>
</dbReference>
<evidence type="ECO:0000313" key="2">
    <source>
        <dbReference type="EMBL" id="VEL35737.1"/>
    </source>
</evidence>
<sequence>MVLRMARLTDDAGETSGNNCCLVNQAPQQLFQELPVVRLLPIEQHRLKLTNTVNLPVYTTSRRNNEMDQGLVTSLDMPTVDHSSHWILQGAAVLLNSD</sequence>
<keyword evidence="3" id="KW-1185">Reference proteome</keyword>
<dbReference type="OrthoDB" id="10251809at2759"/>
<dbReference type="AlphaFoldDB" id="A0A3S5CNN2"/>
<protein>
    <recommendedName>
        <fullName evidence="1">Dynein heavy chain C-terminal domain-containing protein</fullName>
    </recommendedName>
</protein>
<dbReference type="Pfam" id="PF18199">
    <property type="entry name" value="Dynein_C"/>
    <property type="match status" value="1"/>
</dbReference>
<dbReference type="EMBL" id="CAAALY010250526">
    <property type="protein sequence ID" value="VEL35737.1"/>
    <property type="molecule type" value="Genomic_DNA"/>
</dbReference>
<name>A0A3S5CNN2_9PLAT</name>